<name>A0ABU5KD99_9ACTN</name>
<accession>A0ABU5KD99</accession>
<dbReference type="InterPro" id="IPR029068">
    <property type="entry name" value="Glyas_Bleomycin-R_OHBP_Dase"/>
</dbReference>
<organism evidence="2 3">
    <name type="scientific">Nocardioides renjunii</name>
    <dbReference type="NCBI Taxonomy" id="3095075"/>
    <lineage>
        <taxon>Bacteria</taxon>
        <taxon>Bacillati</taxon>
        <taxon>Actinomycetota</taxon>
        <taxon>Actinomycetes</taxon>
        <taxon>Propionibacteriales</taxon>
        <taxon>Nocardioidaceae</taxon>
        <taxon>Nocardioides</taxon>
    </lineage>
</organism>
<dbReference type="Gene3D" id="3.10.180.10">
    <property type="entry name" value="2,3-Dihydroxybiphenyl 1,2-Dioxygenase, domain 1"/>
    <property type="match status" value="1"/>
</dbReference>
<keyword evidence="3" id="KW-1185">Reference proteome</keyword>
<feature type="domain" description="VOC" evidence="1">
    <location>
        <begin position="6"/>
        <end position="130"/>
    </location>
</feature>
<comment type="caution">
    <text evidence="2">The sequence shown here is derived from an EMBL/GenBank/DDBJ whole genome shotgun (WGS) entry which is preliminary data.</text>
</comment>
<protein>
    <submittedName>
        <fullName evidence="2">VOC family protein</fullName>
    </submittedName>
</protein>
<dbReference type="Proteomes" id="UP001291999">
    <property type="component" value="Unassembled WGS sequence"/>
</dbReference>
<dbReference type="InterPro" id="IPR004360">
    <property type="entry name" value="Glyas_Fos-R_dOase_dom"/>
</dbReference>
<sequence length="130" mass="13709">MASRPAPFHIAPVIAVTDLDRARSFYEDQLGLEGSPAPGGGWVLAGDHGTVLNLLPDVADAGSASWPVATIRVDDVHATVRTLRERGVSFLGPDDLPFDLDDDLVSVGQDGLAVAWMRDPDGSVLTVFSS</sequence>
<dbReference type="PROSITE" id="PS51819">
    <property type="entry name" value="VOC"/>
    <property type="match status" value="1"/>
</dbReference>
<evidence type="ECO:0000313" key="3">
    <source>
        <dbReference type="Proteomes" id="UP001291999"/>
    </source>
</evidence>
<dbReference type="SUPFAM" id="SSF54593">
    <property type="entry name" value="Glyoxalase/Bleomycin resistance protein/Dihydroxybiphenyl dioxygenase"/>
    <property type="match status" value="1"/>
</dbReference>
<dbReference type="RefSeq" id="WP_172269977.1">
    <property type="nucleotide sequence ID" value="NZ_CP141058.1"/>
</dbReference>
<evidence type="ECO:0000259" key="1">
    <source>
        <dbReference type="PROSITE" id="PS51819"/>
    </source>
</evidence>
<gene>
    <name evidence="2" type="ORF">SFC79_14235</name>
</gene>
<reference evidence="2 3" key="1">
    <citation type="submission" date="2023-11" db="EMBL/GenBank/DDBJ databases">
        <title>Novel species in genus Nocardioides.</title>
        <authorList>
            <person name="Zhou H."/>
        </authorList>
    </citation>
    <scope>NUCLEOTIDE SEQUENCE [LARGE SCALE GENOMIC DNA]</scope>
    <source>
        <strain evidence="2 3">S-58</strain>
    </source>
</reference>
<dbReference type="Pfam" id="PF00903">
    <property type="entry name" value="Glyoxalase"/>
    <property type="match status" value="1"/>
</dbReference>
<dbReference type="EMBL" id="JAXQPW010000006">
    <property type="protein sequence ID" value="MDZ5662931.1"/>
    <property type="molecule type" value="Genomic_DNA"/>
</dbReference>
<evidence type="ECO:0000313" key="2">
    <source>
        <dbReference type="EMBL" id="MDZ5662931.1"/>
    </source>
</evidence>
<proteinExistence type="predicted"/>
<dbReference type="InterPro" id="IPR037523">
    <property type="entry name" value="VOC_core"/>
</dbReference>